<dbReference type="HOGENOM" id="CLU_1618964_0_0_1"/>
<evidence type="ECO:0000313" key="2">
    <source>
        <dbReference type="Proteomes" id="UP000016933"/>
    </source>
</evidence>
<accession>N1PXI7</accession>
<name>N1PXI7_DOTSN</name>
<dbReference type="AlphaFoldDB" id="N1PXI7"/>
<reference evidence="2" key="1">
    <citation type="journal article" date="2012" name="PLoS Genet.">
        <title>The genomes of the fungal plant pathogens Cladosporium fulvum and Dothistroma septosporum reveal adaptation to different hosts and lifestyles but also signatures of common ancestry.</title>
        <authorList>
            <person name="de Wit P.J.G.M."/>
            <person name="van der Burgt A."/>
            <person name="Oekmen B."/>
            <person name="Stergiopoulos I."/>
            <person name="Abd-Elsalam K.A."/>
            <person name="Aerts A.L."/>
            <person name="Bahkali A.H."/>
            <person name="Beenen H.G."/>
            <person name="Chettri P."/>
            <person name="Cox M.P."/>
            <person name="Datema E."/>
            <person name="de Vries R.P."/>
            <person name="Dhillon B."/>
            <person name="Ganley A.R."/>
            <person name="Griffiths S.A."/>
            <person name="Guo Y."/>
            <person name="Hamelin R.C."/>
            <person name="Henrissat B."/>
            <person name="Kabir M.S."/>
            <person name="Jashni M.K."/>
            <person name="Kema G."/>
            <person name="Klaubauf S."/>
            <person name="Lapidus A."/>
            <person name="Levasseur A."/>
            <person name="Lindquist E."/>
            <person name="Mehrabi R."/>
            <person name="Ohm R.A."/>
            <person name="Owen T.J."/>
            <person name="Salamov A."/>
            <person name="Schwelm A."/>
            <person name="Schijlen E."/>
            <person name="Sun H."/>
            <person name="van den Burg H.A."/>
            <person name="van Ham R.C.H.J."/>
            <person name="Zhang S."/>
            <person name="Goodwin S.B."/>
            <person name="Grigoriev I.V."/>
            <person name="Collemare J."/>
            <person name="Bradshaw R.E."/>
        </authorList>
    </citation>
    <scope>NUCLEOTIDE SEQUENCE [LARGE SCALE GENOMIC DNA]</scope>
    <source>
        <strain evidence="2">NZE10 / CBS 128990</strain>
    </source>
</reference>
<keyword evidence="2" id="KW-1185">Reference proteome</keyword>
<reference evidence="1 2" key="2">
    <citation type="journal article" date="2012" name="PLoS Pathog.">
        <title>Diverse lifestyles and strategies of plant pathogenesis encoded in the genomes of eighteen Dothideomycetes fungi.</title>
        <authorList>
            <person name="Ohm R.A."/>
            <person name="Feau N."/>
            <person name="Henrissat B."/>
            <person name="Schoch C.L."/>
            <person name="Horwitz B.A."/>
            <person name="Barry K.W."/>
            <person name="Condon B.J."/>
            <person name="Copeland A.C."/>
            <person name="Dhillon B."/>
            <person name="Glaser F."/>
            <person name="Hesse C.N."/>
            <person name="Kosti I."/>
            <person name="LaButti K."/>
            <person name="Lindquist E.A."/>
            <person name="Lucas S."/>
            <person name="Salamov A.A."/>
            <person name="Bradshaw R.E."/>
            <person name="Ciuffetti L."/>
            <person name="Hamelin R.C."/>
            <person name="Kema G.H.J."/>
            <person name="Lawrence C."/>
            <person name="Scott J.A."/>
            <person name="Spatafora J.W."/>
            <person name="Turgeon B.G."/>
            <person name="de Wit P.J.G.M."/>
            <person name="Zhong S."/>
            <person name="Goodwin S.B."/>
            <person name="Grigoriev I.V."/>
        </authorList>
    </citation>
    <scope>NUCLEOTIDE SEQUENCE [LARGE SCALE GENOMIC DNA]</scope>
    <source>
        <strain evidence="2">NZE10 / CBS 128990</strain>
    </source>
</reference>
<evidence type="ECO:0000313" key="1">
    <source>
        <dbReference type="EMBL" id="EME48256.1"/>
    </source>
</evidence>
<dbReference type="Proteomes" id="UP000016933">
    <property type="component" value="Unassembled WGS sequence"/>
</dbReference>
<protein>
    <submittedName>
        <fullName evidence="1">Uncharacterized protein</fullName>
    </submittedName>
</protein>
<dbReference type="EMBL" id="KB446536">
    <property type="protein sequence ID" value="EME48256.1"/>
    <property type="molecule type" value="Genomic_DNA"/>
</dbReference>
<gene>
    <name evidence="1" type="ORF">DOTSEDRAFT_21950</name>
</gene>
<proteinExistence type="predicted"/>
<organism evidence="1 2">
    <name type="scientific">Dothistroma septosporum (strain NZE10 / CBS 128990)</name>
    <name type="common">Red band needle blight fungus</name>
    <name type="synonym">Mycosphaerella pini</name>
    <dbReference type="NCBI Taxonomy" id="675120"/>
    <lineage>
        <taxon>Eukaryota</taxon>
        <taxon>Fungi</taxon>
        <taxon>Dikarya</taxon>
        <taxon>Ascomycota</taxon>
        <taxon>Pezizomycotina</taxon>
        <taxon>Dothideomycetes</taxon>
        <taxon>Dothideomycetidae</taxon>
        <taxon>Mycosphaerellales</taxon>
        <taxon>Mycosphaerellaceae</taxon>
        <taxon>Dothistroma</taxon>
    </lineage>
</organism>
<sequence>MPLPTTSTHHSSILPHLTTIASLHHNLSSLLDSHRNPLPQTSGHQIPLPDKPLDLILLDALHMKITSELILEYTAERLRKTIGMVERAKSGIAVSEGELEGTRGRIRDGFEVRERVGESLERGKEGGVEGVLRVGKGSMVSGMWVRGRRMRMRITVERMRKWNV</sequence>